<reference evidence="3" key="1">
    <citation type="submission" date="2023-01" db="EMBL/GenBank/DDBJ databases">
        <title>The growth and conidiation of Purpureocillium lavendulum are regulated by nitrogen source and histone H3K14 acetylation.</title>
        <authorList>
            <person name="Tang P."/>
            <person name="Han J."/>
            <person name="Zhang C."/>
            <person name="Tang P."/>
            <person name="Qi F."/>
            <person name="Zhang K."/>
            <person name="Liang L."/>
        </authorList>
    </citation>
    <scope>NUCLEOTIDE SEQUENCE</scope>
    <source>
        <strain evidence="3">YMF1.00683</strain>
    </source>
</reference>
<keyword evidence="3" id="KW-0548">Nucleotidyltransferase</keyword>
<comment type="caution">
    <text evidence="3">The sequence shown here is derived from an EMBL/GenBank/DDBJ whole genome shotgun (WGS) entry which is preliminary data.</text>
</comment>
<dbReference type="InterPro" id="IPR000477">
    <property type="entry name" value="RT_dom"/>
</dbReference>
<dbReference type="Pfam" id="PF00078">
    <property type="entry name" value="RVT_1"/>
    <property type="match status" value="1"/>
</dbReference>
<dbReference type="PANTHER" id="PTHR33481">
    <property type="entry name" value="REVERSE TRANSCRIPTASE"/>
    <property type="match status" value="1"/>
</dbReference>
<evidence type="ECO:0000313" key="3">
    <source>
        <dbReference type="EMBL" id="KAJ6436042.1"/>
    </source>
</evidence>
<evidence type="ECO:0000259" key="2">
    <source>
        <dbReference type="PROSITE" id="PS50878"/>
    </source>
</evidence>
<feature type="region of interest" description="Disordered" evidence="1">
    <location>
        <begin position="491"/>
        <end position="513"/>
    </location>
</feature>
<evidence type="ECO:0000313" key="4">
    <source>
        <dbReference type="Proteomes" id="UP001163105"/>
    </source>
</evidence>
<dbReference type="PROSITE" id="PS50878">
    <property type="entry name" value="RT_POL"/>
    <property type="match status" value="1"/>
</dbReference>
<dbReference type="Proteomes" id="UP001163105">
    <property type="component" value="Unassembled WGS sequence"/>
</dbReference>
<feature type="domain" description="Reverse transcriptase" evidence="2">
    <location>
        <begin position="1"/>
        <end position="217"/>
    </location>
</feature>
<keyword evidence="4" id="KW-1185">Reference proteome</keyword>
<dbReference type="GO" id="GO:0003964">
    <property type="term" value="F:RNA-directed DNA polymerase activity"/>
    <property type="evidence" value="ECO:0007669"/>
    <property type="project" value="UniProtKB-KW"/>
</dbReference>
<name>A0AB34FAS3_9HYPO</name>
<protein>
    <submittedName>
        <fullName evidence="3">Reverse transcriptase</fullName>
    </submittedName>
</protein>
<organism evidence="3 4">
    <name type="scientific">Purpureocillium lavendulum</name>
    <dbReference type="NCBI Taxonomy" id="1247861"/>
    <lineage>
        <taxon>Eukaryota</taxon>
        <taxon>Fungi</taxon>
        <taxon>Dikarya</taxon>
        <taxon>Ascomycota</taxon>
        <taxon>Pezizomycotina</taxon>
        <taxon>Sordariomycetes</taxon>
        <taxon>Hypocreomycetidae</taxon>
        <taxon>Hypocreales</taxon>
        <taxon>Ophiocordycipitaceae</taxon>
        <taxon>Purpureocillium</taxon>
    </lineage>
</organism>
<accession>A0AB34FAS3</accession>
<keyword evidence="3" id="KW-0695">RNA-directed DNA polymerase</keyword>
<proteinExistence type="predicted"/>
<gene>
    <name evidence="3" type="ORF">O9K51_11438</name>
</gene>
<dbReference type="AlphaFoldDB" id="A0AB34FAS3"/>
<dbReference type="PANTHER" id="PTHR33481:SF1">
    <property type="entry name" value="ENDONUCLEASE_EXONUCLEASE_PHOSPHATASE DOMAIN-CONTAINING PROTEIN-RELATED"/>
    <property type="match status" value="1"/>
</dbReference>
<sequence length="513" mass="55803">MEAVVAERISYAVETHGLLPANHFGARKRRSAEQALMLLQENLYRAWRMGRVLSLVSFDVKGAYNGVFKERLLQRLAARRLPGELVRWVDAFCSERTASIEVNGYRSPQKPVPQAGLPQGSPLSPILFLFFNADLVQTSISTTEGAIAFVDDYSAWVTGKSAEANRAPSSIEPWPGPGGATVPPKDTAKVLGVVLDAELRYKQHIAEAAAKGLSVAMQLKSLRGLSPRVARQLFTAAVAPAMDYASNVWTHACGEKETRWLSQAQAVGAQAVTGAFGSVATAVAEAEANIEPVLQRHARAAAKTWTSLRTLPREHPLARLSMRICQRFTSPMQKMAMRYRDGTGERLEVIQEFAMAPWEGRVRVVCDVDRDEAAEAARAARGVVISTSSSERRGMVGMGGYVEYVTAKGKRDVLARFSVTLGPREDVNPYTAELEAMAWAFRYVPAKLPHRNVVIVSSSRAAVQVARLPHLQGVPVSVLWVPAGHEGFRPSAKAAAREATEDGNSSGKEYPSG</sequence>
<keyword evidence="3" id="KW-0808">Transferase</keyword>
<dbReference type="EMBL" id="JAQHRD010000035">
    <property type="protein sequence ID" value="KAJ6436042.1"/>
    <property type="molecule type" value="Genomic_DNA"/>
</dbReference>
<evidence type="ECO:0000256" key="1">
    <source>
        <dbReference type="SAM" id="MobiDB-lite"/>
    </source>
</evidence>